<organism evidence="2 3">
    <name type="scientific">Lentibacillus salinarum</name>
    <dbReference type="NCBI Taxonomy" id="446820"/>
    <lineage>
        <taxon>Bacteria</taxon>
        <taxon>Bacillati</taxon>
        <taxon>Bacillota</taxon>
        <taxon>Bacilli</taxon>
        <taxon>Bacillales</taxon>
        <taxon>Bacillaceae</taxon>
        <taxon>Lentibacillus</taxon>
    </lineage>
</organism>
<evidence type="ECO:0000313" key="2">
    <source>
        <dbReference type="EMBL" id="MFD1362730.1"/>
    </source>
</evidence>
<dbReference type="Proteomes" id="UP001597178">
    <property type="component" value="Unassembled WGS sequence"/>
</dbReference>
<keyword evidence="3" id="KW-1185">Reference proteome</keyword>
<feature type="region of interest" description="Disordered" evidence="1">
    <location>
        <begin position="83"/>
        <end position="111"/>
    </location>
</feature>
<comment type="caution">
    <text evidence="2">The sequence shown here is derived from an EMBL/GenBank/DDBJ whole genome shotgun (WGS) entry which is preliminary data.</text>
</comment>
<evidence type="ECO:0000313" key="3">
    <source>
        <dbReference type="Proteomes" id="UP001597178"/>
    </source>
</evidence>
<feature type="compositionally biased region" description="Basic and acidic residues" evidence="1">
    <location>
        <begin position="95"/>
        <end position="111"/>
    </location>
</feature>
<gene>
    <name evidence="2" type="ORF">ACFQ4A_13805</name>
</gene>
<protein>
    <recommendedName>
        <fullName evidence="4">Plasmid segregation centromere-binding protein ParR</fullName>
    </recommendedName>
</protein>
<reference evidence="3" key="1">
    <citation type="journal article" date="2019" name="Int. J. Syst. Evol. Microbiol.">
        <title>The Global Catalogue of Microorganisms (GCM) 10K type strain sequencing project: providing services to taxonomists for standard genome sequencing and annotation.</title>
        <authorList>
            <consortium name="The Broad Institute Genomics Platform"/>
            <consortium name="The Broad Institute Genome Sequencing Center for Infectious Disease"/>
            <person name="Wu L."/>
            <person name="Ma J."/>
        </authorList>
    </citation>
    <scope>NUCLEOTIDE SEQUENCE [LARGE SCALE GENOMIC DNA]</scope>
    <source>
        <strain evidence="3">CCUG 54822</strain>
    </source>
</reference>
<dbReference type="EMBL" id="JBHTNH010000028">
    <property type="protein sequence ID" value="MFD1362730.1"/>
    <property type="molecule type" value="Genomic_DNA"/>
</dbReference>
<name>A0ABW3ZWD0_9BACI</name>
<evidence type="ECO:0008006" key="4">
    <source>
        <dbReference type="Google" id="ProtNLM"/>
    </source>
</evidence>
<evidence type="ECO:0000256" key="1">
    <source>
        <dbReference type="SAM" id="MobiDB-lite"/>
    </source>
</evidence>
<feature type="compositionally biased region" description="Polar residues" evidence="1">
    <location>
        <begin position="83"/>
        <end position="94"/>
    </location>
</feature>
<proteinExistence type="predicted"/>
<dbReference type="RefSeq" id="WP_382401564.1">
    <property type="nucleotide sequence ID" value="NZ_JBHTNH010000028.1"/>
</dbReference>
<accession>A0ABW3ZWD0</accession>
<sequence length="126" mass="14949">MTHAWKKRYAFRLQEEDKELATFLEQVPHAQTSKVIREMLRFAYRQMKQEQQEQKQFQQLLKEIRSLRESHDSSYEAIQTQLNKLNTTTSPLTEETNKQQDEEPQVADEKVKETAQAMLSSFGLQD</sequence>